<evidence type="ECO:0000313" key="3">
    <source>
        <dbReference type="Proteomes" id="UP000815325"/>
    </source>
</evidence>
<dbReference type="CDD" id="cd14496">
    <property type="entry name" value="PTP_paladin"/>
    <property type="match status" value="1"/>
</dbReference>
<protein>
    <submittedName>
        <fullName evidence="2">Inositol hexakisphosphate-domain-containing protein</fullName>
    </submittedName>
</protein>
<gene>
    <name evidence="2" type="ORF">DUNSADRAFT_3397</name>
</gene>
<dbReference type="SMART" id="SM01301">
    <property type="entry name" value="PTPlike_phytase"/>
    <property type="match status" value="1"/>
</dbReference>
<dbReference type="InterPro" id="IPR029021">
    <property type="entry name" value="Prot-tyrosine_phosphatase-like"/>
</dbReference>
<evidence type="ECO:0000313" key="2">
    <source>
        <dbReference type="EMBL" id="KAF5838088.1"/>
    </source>
</evidence>
<dbReference type="PANTHER" id="PTHR23339">
    <property type="entry name" value="TYROSINE SPECIFIC PROTEIN PHOSPHATASE AND DUAL SPECIFICITY PROTEIN PHOSPHATASE"/>
    <property type="match status" value="1"/>
</dbReference>
<feature type="region of interest" description="Disordered" evidence="1">
    <location>
        <begin position="1"/>
        <end position="30"/>
    </location>
</feature>
<organism evidence="2 3">
    <name type="scientific">Dunaliella salina</name>
    <name type="common">Green alga</name>
    <name type="synonym">Protococcus salinus</name>
    <dbReference type="NCBI Taxonomy" id="3046"/>
    <lineage>
        <taxon>Eukaryota</taxon>
        <taxon>Viridiplantae</taxon>
        <taxon>Chlorophyta</taxon>
        <taxon>core chlorophytes</taxon>
        <taxon>Chlorophyceae</taxon>
        <taxon>CS clade</taxon>
        <taxon>Chlamydomonadales</taxon>
        <taxon>Dunaliellaceae</taxon>
        <taxon>Dunaliella</taxon>
    </lineage>
</organism>
<proteinExistence type="predicted"/>
<dbReference type="EMBL" id="MU069591">
    <property type="protein sequence ID" value="KAF5838088.1"/>
    <property type="molecule type" value="Genomic_DNA"/>
</dbReference>
<comment type="caution">
    <text evidence="2">The sequence shown here is derived from an EMBL/GenBank/DDBJ whole genome shotgun (WGS) entry which is preliminary data.</text>
</comment>
<name>A0ABQ7GTZ4_DUNSA</name>
<sequence length="543" mass="60391">MVSPNEQAPKEHQAGHCPSMPTGDEGRKGIQGEFDSEEIIANRKGEVLLKHTVLKADHFPSCHNTKLTPILEGAPNFRKVDGLRVFGVAIPTVAGLRRAMNSMGAQRGKRCVYWQNLREEPLIFINGQPFVVREADKPFSNLEYTGIDRSRVEGMEVRLKQDILKESSLFGNRILVIHENEDLSLYDHWEPVTPDDVQTPQEVYAELKADGYDVDYLRVPVTDEKAPKDNDFEELIQRLWAVPDDAGVVFNCQMGRGRTTTGMVIASLLYLRKMGAYPLTKGMVLGDQVPEWFKAMARSRPAPPKEDQEQLKAGMYGVVRSLLRALEKGPEAKMILDAVIDACAGMQNLREGIYSYRLRFMNEAREKQRNTLLNVCLEYLERYYMLIAFTGYLTSSQFDPGSPTHVPFPQWMEARPELRSILIRLLRRNSMAALELHQRTPIKSKGHEVVGPVEDDGIGGGDKDGLGTHDKDVVATRTGAVLGAFSILKEDNFPGMQSSKIAQTIPGASNFRCGFFGFGAQIQPLSQDSCSVACLLAGVCGGA</sequence>
<dbReference type="Pfam" id="PF14566">
    <property type="entry name" value="PTPlike_phytase"/>
    <property type="match status" value="1"/>
</dbReference>
<dbReference type="Gene3D" id="3.90.190.10">
    <property type="entry name" value="Protein tyrosine phosphatase superfamily"/>
    <property type="match status" value="1"/>
</dbReference>
<reference evidence="2" key="1">
    <citation type="submission" date="2017-08" db="EMBL/GenBank/DDBJ databases">
        <authorList>
            <person name="Polle J.E."/>
            <person name="Barry K."/>
            <person name="Cushman J."/>
            <person name="Schmutz J."/>
            <person name="Tran D."/>
            <person name="Hathwaick L.T."/>
            <person name="Yim W.C."/>
            <person name="Jenkins J."/>
            <person name="Mckie-Krisberg Z.M."/>
            <person name="Prochnik S."/>
            <person name="Lindquist E."/>
            <person name="Dockter R.B."/>
            <person name="Adam C."/>
            <person name="Molina H."/>
            <person name="Bunkerborg J."/>
            <person name="Jin E."/>
            <person name="Buchheim M."/>
            <person name="Magnuson J."/>
        </authorList>
    </citation>
    <scope>NUCLEOTIDE SEQUENCE</scope>
    <source>
        <strain evidence="2">CCAP 19/18</strain>
    </source>
</reference>
<dbReference type="Proteomes" id="UP000815325">
    <property type="component" value="Unassembled WGS sequence"/>
</dbReference>
<dbReference type="SUPFAM" id="SSF52799">
    <property type="entry name" value="(Phosphotyrosine protein) phosphatases II"/>
    <property type="match status" value="1"/>
</dbReference>
<dbReference type="InterPro" id="IPR050561">
    <property type="entry name" value="PTP"/>
</dbReference>
<accession>A0ABQ7GTZ4</accession>
<keyword evidence="3" id="KW-1185">Reference proteome</keyword>
<evidence type="ECO:0000256" key="1">
    <source>
        <dbReference type="SAM" id="MobiDB-lite"/>
    </source>
</evidence>